<protein>
    <recommendedName>
        <fullName evidence="1">Transposase DDE domain-containing protein</fullName>
    </recommendedName>
</protein>
<organism evidence="2 3">
    <name type="scientific">Prescottella agglutinans</name>
    <dbReference type="NCBI Taxonomy" id="1644129"/>
    <lineage>
        <taxon>Bacteria</taxon>
        <taxon>Bacillati</taxon>
        <taxon>Actinomycetota</taxon>
        <taxon>Actinomycetes</taxon>
        <taxon>Mycobacteriales</taxon>
        <taxon>Nocardiaceae</taxon>
        <taxon>Prescottella</taxon>
    </lineage>
</organism>
<keyword evidence="3" id="KW-1185">Reference proteome</keyword>
<sequence>MAAPGAQLRFTDSDGLRLTAFTTNTRHGQLPNFELRHPRRDRCEDRIRAAKDTGLQNLPPHEFDQNRIWLQIVQLAGELIAWTQLLAFDTEAARR</sequence>
<dbReference type="Proteomes" id="UP001160334">
    <property type="component" value="Unassembled WGS sequence"/>
</dbReference>
<feature type="domain" description="Transposase DDE" evidence="1">
    <location>
        <begin position="4"/>
        <end position="93"/>
    </location>
</feature>
<evidence type="ECO:0000313" key="3">
    <source>
        <dbReference type="Proteomes" id="UP001160334"/>
    </source>
</evidence>
<comment type="caution">
    <text evidence="2">The sequence shown here is derived from an EMBL/GenBank/DDBJ whole genome shotgun (WGS) entry which is preliminary data.</text>
</comment>
<evidence type="ECO:0000259" key="1">
    <source>
        <dbReference type="Pfam" id="PF13701"/>
    </source>
</evidence>
<dbReference type="EMBL" id="JARXVC010000036">
    <property type="protein sequence ID" value="MDH6285054.1"/>
    <property type="molecule type" value="Genomic_DNA"/>
</dbReference>
<accession>A0ABT6MMZ0</accession>
<dbReference type="InterPro" id="IPR025668">
    <property type="entry name" value="Tnp_DDE_dom"/>
</dbReference>
<evidence type="ECO:0000313" key="2">
    <source>
        <dbReference type="EMBL" id="MDH6285054.1"/>
    </source>
</evidence>
<proteinExistence type="predicted"/>
<reference evidence="2 3" key="1">
    <citation type="submission" date="2023-04" db="EMBL/GenBank/DDBJ databases">
        <title>Forest soil microbial communities from Buena Vista Peninsula, Colon Province, Panama.</title>
        <authorList>
            <person name="Bouskill N."/>
        </authorList>
    </citation>
    <scope>NUCLEOTIDE SEQUENCE [LARGE SCALE GENOMIC DNA]</scope>
    <source>
        <strain evidence="2 3">CFH S0262</strain>
    </source>
</reference>
<dbReference type="Pfam" id="PF13701">
    <property type="entry name" value="DDE_Tnp_1_4"/>
    <property type="match status" value="1"/>
</dbReference>
<name>A0ABT6MMZ0_9NOCA</name>
<gene>
    <name evidence="2" type="ORF">M2280_006318</name>
</gene>